<feature type="compositionally biased region" description="Polar residues" evidence="4">
    <location>
        <begin position="14"/>
        <end position="24"/>
    </location>
</feature>
<evidence type="ECO:0000256" key="1">
    <source>
        <dbReference type="ARBA" id="ARBA00005485"/>
    </source>
</evidence>
<feature type="coiled-coil region" evidence="3">
    <location>
        <begin position="76"/>
        <end position="149"/>
    </location>
</feature>
<dbReference type="PANTHER" id="PTHR32054">
    <property type="entry name" value="HEAVY CHAIN, PUTATIVE, EXPRESSED-RELATED-RELATED"/>
    <property type="match status" value="1"/>
</dbReference>
<organism evidence="5 6">
    <name type="scientific">Ambrosia artemisiifolia</name>
    <name type="common">Common ragweed</name>
    <dbReference type="NCBI Taxonomy" id="4212"/>
    <lineage>
        <taxon>Eukaryota</taxon>
        <taxon>Viridiplantae</taxon>
        <taxon>Streptophyta</taxon>
        <taxon>Embryophyta</taxon>
        <taxon>Tracheophyta</taxon>
        <taxon>Spermatophyta</taxon>
        <taxon>Magnoliopsida</taxon>
        <taxon>eudicotyledons</taxon>
        <taxon>Gunneridae</taxon>
        <taxon>Pentapetalae</taxon>
        <taxon>asterids</taxon>
        <taxon>campanulids</taxon>
        <taxon>Asterales</taxon>
        <taxon>Asteraceae</taxon>
        <taxon>Asteroideae</taxon>
        <taxon>Heliantheae alliance</taxon>
        <taxon>Heliantheae</taxon>
        <taxon>Ambrosia</taxon>
    </lineage>
</organism>
<feature type="region of interest" description="Disordered" evidence="4">
    <location>
        <begin position="386"/>
        <end position="414"/>
    </location>
</feature>
<keyword evidence="2 3" id="KW-0175">Coiled coil</keyword>
<dbReference type="GO" id="GO:0005829">
    <property type="term" value="C:cytosol"/>
    <property type="evidence" value="ECO:0007669"/>
    <property type="project" value="TreeGrafter"/>
</dbReference>
<comment type="similarity">
    <text evidence="1">Belongs to the WEB family.</text>
</comment>
<protein>
    <recommendedName>
        <fullName evidence="7">WEB family protein</fullName>
    </recommendedName>
</protein>
<dbReference type="PANTHER" id="PTHR32054:SF4">
    <property type="entry name" value="OS07G0677900 PROTEIN"/>
    <property type="match status" value="1"/>
</dbReference>
<sequence length="531" mass="58647">MESLDSDPNIGSGFIQTGSDPKQSNGGGGTRGEVDTSAPFESVKEAVTRFGGVGFWKPHSKNLIASENGTAEEFDAAKAEEQAAQLANDLMVKERETLEVLKELEATKSLVEELKVKLQKESAAVNDQLKEVKESRDEHDENALELKSAGDSLMSSSSSSAPGFILMELKQAKLNLTRTTSDLADIRATVETYSKMIEKERFELEKTRQRISTNCSKILSLKDVDFPKELHRLTSETEQFKKVGEVAKSEVLRSMNQIKQTKRKIKTAEIRLIAARKLKEAARASEALARIEMKSISESQTLAEGDGVTLSFEEYNCLKLKAQEAEESLVKKVNESVVKDNQSEILNRVEEATEEVKHSKRALEEALSKAEAANNDKLKAEEALRKWRSDHGQRRKSTVQNSTKFKNSSSSRNSTRMLDVNEAHLGGNVTNPMLAGPILAPTMSIGQILSRKLLLTEEYYEKSDMKRKVSLAQMLSKPSIIGGGNGGGGVDGCRGAKGKRKKFGFGRIQFLVTKPSKKKKKHTVSPPRLND</sequence>
<accession>A0AAD5C7X5</accession>
<gene>
    <name evidence="5" type="ORF">M8C21_022332</name>
</gene>
<dbReference type="InterPro" id="IPR008545">
    <property type="entry name" value="Web"/>
</dbReference>
<feature type="region of interest" description="Disordered" evidence="4">
    <location>
        <begin position="1"/>
        <end position="40"/>
    </location>
</feature>
<dbReference type="AlphaFoldDB" id="A0AAD5C7X5"/>
<dbReference type="Proteomes" id="UP001206925">
    <property type="component" value="Unassembled WGS sequence"/>
</dbReference>
<proteinExistence type="inferred from homology"/>
<evidence type="ECO:0008006" key="7">
    <source>
        <dbReference type="Google" id="ProtNLM"/>
    </source>
</evidence>
<evidence type="ECO:0000256" key="2">
    <source>
        <dbReference type="ARBA" id="ARBA00023054"/>
    </source>
</evidence>
<dbReference type="GO" id="GO:0009903">
    <property type="term" value="P:chloroplast avoidance movement"/>
    <property type="evidence" value="ECO:0007669"/>
    <property type="project" value="TreeGrafter"/>
</dbReference>
<evidence type="ECO:0000313" key="5">
    <source>
        <dbReference type="EMBL" id="KAI7735621.1"/>
    </source>
</evidence>
<comment type="caution">
    <text evidence="5">The sequence shown here is derived from an EMBL/GenBank/DDBJ whole genome shotgun (WGS) entry which is preliminary data.</text>
</comment>
<dbReference type="Pfam" id="PF05701">
    <property type="entry name" value="WEMBL"/>
    <property type="match status" value="2"/>
</dbReference>
<dbReference type="GO" id="GO:0009904">
    <property type="term" value="P:chloroplast accumulation movement"/>
    <property type="evidence" value="ECO:0007669"/>
    <property type="project" value="TreeGrafter"/>
</dbReference>
<name>A0AAD5C7X5_AMBAR</name>
<evidence type="ECO:0000256" key="3">
    <source>
        <dbReference type="SAM" id="Coils"/>
    </source>
</evidence>
<dbReference type="EMBL" id="JAMZMK010009459">
    <property type="protein sequence ID" value="KAI7735621.1"/>
    <property type="molecule type" value="Genomic_DNA"/>
</dbReference>
<evidence type="ECO:0000313" key="6">
    <source>
        <dbReference type="Proteomes" id="UP001206925"/>
    </source>
</evidence>
<feature type="compositionally biased region" description="Polar residues" evidence="4">
    <location>
        <begin position="398"/>
        <end position="414"/>
    </location>
</feature>
<reference evidence="5" key="1">
    <citation type="submission" date="2022-06" db="EMBL/GenBank/DDBJ databases">
        <title>Uncovering the hologenomic basis of an extraordinary plant invasion.</title>
        <authorList>
            <person name="Bieker V.C."/>
            <person name="Martin M.D."/>
            <person name="Gilbert T."/>
            <person name="Hodgins K."/>
            <person name="Battlay P."/>
            <person name="Petersen B."/>
            <person name="Wilson J."/>
        </authorList>
    </citation>
    <scope>NUCLEOTIDE SEQUENCE</scope>
    <source>
        <strain evidence="5">AA19_3_7</strain>
        <tissue evidence="5">Leaf</tissue>
    </source>
</reference>
<keyword evidence="6" id="KW-1185">Reference proteome</keyword>
<evidence type="ECO:0000256" key="4">
    <source>
        <dbReference type="SAM" id="MobiDB-lite"/>
    </source>
</evidence>